<dbReference type="Pfam" id="PF03167">
    <property type="entry name" value="UDG"/>
    <property type="match status" value="1"/>
</dbReference>
<keyword evidence="3" id="KW-0004">4Fe-4S</keyword>
<evidence type="ECO:0000256" key="9">
    <source>
        <dbReference type="ARBA" id="ARBA00023204"/>
    </source>
</evidence>
<keyword evidence="9" id="KW-0234">DNA repair</keyword>
<keyword evidence="7" id="KW-0408">Iron</keyword>
<dbReference type="InterPro" id="IPR005122">
    <property type="entry name" value="Uracil-DNA_glycosylase-like"/>
</dbReference>
<keyword evidence="4" id="KW-0479">Metal-binding</keyword>
<dbReference type="AlphaFoldDB" id="A0A6L7EYT6"/>
<evidence type="ECO:0000313" key="11">
    <source>
        <dbReference type="EMBL" id="MXG89409.1"/>
    </source>
</evidence>
<sequence>MTSPAATPDRPGAQQWVPEHPSLETLQEAAQGCHGCELYADATQTVMGRGAPDARLVLLGEQPGDQEDKRGEPFVGPAGRVLVSALDDAGIDRGGVYRTNVVKHFRWQARGKQRIHQSPAQAHVAACTPWLAAEMALLRPVGVVLLGGTAGKALYGTSFRVGESRGTMTAWPGERMPVPAPPQWVLPTLHPSAVLRADDRDAAYDGLVADLRIAAQALAA</sequence>
<proteinExistence type="inferred from homology"/>
<evidence type="ECO:0000256" key="5">
    <source>
        <dbReference type="ARBA" id="ARBA00022763"/>
    </source>
</evidence>
<dbReference type="CDD" id="cd10030">
    <property type="entry name" value="UDG-F4_TTUDGA_SPO1dp_like"/>
    <property type="match status" value="1"/>
</dbReference>
<name>A0A6L7EYT6_9ACTN</name>
<dbReference type="SMART" id="SM00987">
    <property type="entry name" value="UreE_C"/>
    <property type="match status" value="1"/>
</dbReference>
<evidence type="ECO:0000256" key="2">
    <source>
        <dbReference type="ARBA" id="ARBA00019403"/>
    </source>
</evidence>
<evidence type="ECO:0000256" key="1">
    <source>
        <dbReference type="ARBA" id="ARBA00006521"/>
    </source>
</evidence>
<comment type="caution">
    <text evidence="11">The sequence shown here is derived from an EMBL/GenBank/DDBJ whole genome shotgun (WGS) entry which is preliminary data.</text>
</comment>
<evidence type="ECO:0000313" key="12">
    <source>
        <dbReference type="Proteomes" id="UP000473325"/>
    </source>
</evidence>
<dbReference type="RefSeq" id="WP_160876834.1">
    <property type="nucleotide sequence ID" value="NZ_WUEK01000004.1"/>
</dbReference>
<evidence type="ECO:0000256" key="4">
    <source>
        <dbReference type="ARBA" id="ARBA00022723"/>
    </source>
</evidence>
<gene>
    <name evidence="11" type="ORF">GRQ65_07580</name>
</gene>
<dbReference type="PANTHER" id="PTHR33693">
    <property type="entry name" value="TYPE-5 URACIL-DNA GLYCOSYLASE"/>
    <property type="match status" value="1"/>
</dbReference>
<keyword evidence="8" id="KW-0411">Iron-sulfur</keyword>
<evidence type="ECO:0000256" key="8">
    <source>
        <dbReference type="ARBA" id="ARBA00023014"/>
    </source>
</evidence>
<dbReference type="Gene3D" id="3.40.470.10">
    <property type="entry name" value="Uracil-DNA glycosylase-like domain"/>
    <property type="match status" value="1"/>
</dbReference>
<dbReference type="PANTHER" id="PTHR33693:SF9">
    <property type="entry name" value="TYPE-4 URACIL-DNA GLYCOSYLASE"/>
    <property type="match status" value="1"/>
</dbReference>
<evidence type="ECO:0000256" key="6">
    <source>
        <dbReference type="ARBA" id="ARBA00022801"/>
    </source>
</evidence>
<dbReference type="Proteomes" id="UP000473325">
    <property type="component" value="Unassembled WGS sequence"/>
</dbReference>
<dbReference type="EMBL" id="WUEK01000004">
    <property type="protein sequence ID" value="MXG89409.1"/>
    <property type="molecule type" value="Genomic_DNA"/>
</dbReference>
<keyword evidence="6" id="KW-0378">Hydrolase</keyword>
<evidence type="ECO:0000259" key="10">
    <source>
        <dbReference type="SMART" id="SM00986"/>
    </source>
</evidence>
<comment type="similarity">
    <text evidence="1">Belongs to the uracil-DNA glycosylase (UDG) superfamily. Type 4 (UDGa) family.</text>
</comment>
<evidence type="ECO:0000256" key="7">
    <source>
        <dbReference type="ARBA" id="ARBA00023004"/>
    </source>
</evidence>
<organism evidence="11 12">
    <name type="scientific">Nocardioides flavescens</name>
    <dbReference type="NCBI Taxonomy" id="2691959"/>
    <lineage>
        <taxon>Bacteria</taxon>
        <taxon>Bacillati</taxon>
        <taxon>Actinomycetota</taxon>
        <taxon>Actinomycetes</taxon>
        <taxon>Propionibacteriales</taxon>
        <taxon>Nocardioidaceae</taxon>
        <taxon>Nocardioides</taxon>
    </lineage>
</organism>
<dbReference type="GO" id="GO:0046872">
    <property type="term" value="F:metal ion binding"/>
    <property type="evidence" value="ECO:0007669"/>
    <property type="project" value="UniProtKB-KW"/>
</dbReference>
<dbReference type="GO" id="GO:0097506">
    <property type="term" value="F:deaminated base DNA N-glycosylase activity"/>
    <property type="evidence" value="ECO:0007669"/>
    <property type="project" value="UniProtKB-ARBA"/>
</dbReference>
<dbReference type="InterPro" id="IPR051536">
    <property type="entry name" value="UDG_Type-4/5"/>
</dbReference>
<reference evidence="11 12" key="1">
    <citation type="submission" date="2019-12" db="EMBL/GenBank/DDBJ databases">
        <authorList>
            <person name="Kun Z."/>
        </authorList>
    </citation>
    <scope>NUCLEOTIDE SEQUENCE [LARGE SCALE GENOMIC DNA]</scope>
    <source>
        <strain evidence="11 12">YIM 123512</strain>
    </source>
</reference>
<dbReference type="GO" id="GO:0051539">
    <property type="term" value="F:4 iron, 4 sulfur cluster binding"/>
    <property type="evidence" value="ECO:0007669"/>
    <property type="project" value="UniProtKB-KW"/>
</dbReference>
<keyword evidence="5" id="KW-0227">DNA damage</keyword>
<evidence type="ECO:0000256" key="3">
    <source>
        <dbReference type="ARBA" id="ARBA00022485"/>
    </source>
</evidence>
<dbReference type="SMART" id="SM00986">
    <property type="entry name" value="UDG"/>
    <property type="match status" value="1"/>
</dbReference>
<keyword evidence="12" id="KW-1185">Reference proteome</keyword>
<dbReference type="InterPro" id="IPR005273">
    <property type="entry name" value="Ura-DNA_glyco_family4"/>
</dbReference>
<dbReference type="SUPFAM" id="SSF52141">
    <property type="entry name" value="Uracil-DNA glycosylase-like"/>
    <property type="match status" value="1"/>
</dbReference>
<dbReference type="InterPro" id="IPR036895">
    <property type="entry name" value="Uracil-DNA_glycosylase-like_sf"/>
</dbReference>
<protein>
    <recommendedName>
        <fullName evidence="2">Type-4 uracil-DNA glycosylase</fullName>
    </recommendedName>
</protein>
<dbReference type="GO" id="GO:0006281">
    <property type="term" value="P:DNA repair"/>
    <property type="evidence" value="ECO:0007669"/>
    <property type="project" value="UniProtKB-KW"/>
</dbReference>
<dbReference type="NCBIfam" id="TIGR03914">
    <property type="entry name" value="UDG_fam_dom"/>
    <property type="match status" value="1"/>
</dbReference>
<feature type="domain" description="Uracil-DNA glycosylase-like" evidence="10">
    <location>
        <begin position="47"/>
        <end position="212"/>
    </location>
</feature>
<accession>A0A6L7EYT6</accession>